<dbReference type="Pfam" id="PF17827">
    <property type="entry name" value="PrmC_N"/>
    <property type="match status" value="1"/>
</dbReference>
<evidence type="ECO:0000256" key="4">
    <source>
        <dbReference type="HAMAP-Rule" id="MF_02126"/>
    </source>
</evidence>
<keyword evidence="8" id="KW-1185">Reference proteome</keyword>
<dbReference type="GO" id="GO:0032259">
    <property type="term" value="P:methylation"/>
    <property type="evidence" value="ECO:0007669"/>
    <property type="project" value="UniProtKB-KW"/>
</dbReference>
<evidence type="ECO:0000256" key="3">
    <source>
        <dbReference type="ARBA" id="ARBA00022691"/>
    </source>
</evidence>
<keyword evidence="2 4" id="KW-0808">Transferase</keyword>
<dbReference type="SUPFAM" id="SSF53335">
    <property type="entry name" value="S-adenosyl-L-methionine-dependent methyltransferases"/>
    <property type="match status" value="1"/>
</dbReference>
<dbReference type="Pfam" id="PF13649">
    <property type="entry name" value="Methyltransf_25"/>
    <property type="match status" value="1"/>
</dbReference>
<feature type="binding site" evidence="4">
    <location>
        <begin position="188"/>
        <end position="191"/>
    </location>
    <ligand>
        <name>substrate</name>
    </ligand>
</feature>
<dbReference type="CDD" id="cd02440">
    <property type="entry name" value="AdoMet_MTases"/>
    <property type="match status" value="1"/>
</dbReference>
<gene>
    <name evidence="4" type="primary">prmC</name>
    <name evidence="7" type="ORF">JOE57_000325</name>
</gene>
<evidence type="ECO:0000313" key="7">
    <source>
        <dbReference type="EMBL" id="MBM7797404.1"/>
    </source>
</evidence>
<dbReference type="InterPro" id="IPR050320">
    <property type="entry name" value="N5-glutamine_MTase"/>
</dbReference>
<dbReference type="PANTHER" id="PTHR18895:SF74">
    <property type="entry name" value="MTRF1L RELEASE FACTOR GLUTAMINE METHYLTRANSFERASE"/>
    <property type="match status" value="1"/>
</dbReference>
<feature type="binding site" evidence="4">
    <location>
        <position position="146"/>
    </location>
    <ligand>
        <name>S-adenosyl-L-methionine</name>
        <dbReference type="ChEBI" id="CHEBI:59789"/>
    </ligand>
</feature>
<dbReference type="EC" id="2.1.1.297" evidence="4"/>
<comment type="similarity">
    <text evidence="4">Belongs to the protein N5-glutamine methyltransferase family. PrmC subfamily.</text>
</comment>
<sequence>MAETRALLTRAAAQLVAAGIDSPQLDARRLLAHVLRVEPGRLLLIDSVTPAQAAEFELLVTRRAEREPLQHLTGVAYFRHVELEVGPGVFVPRPETEVMTGWAIDRLRELVQSGAQPVVVELCAGSGAISKAIADEIPGCEQYAVEVSADALAWAERNLAATEIRLQLGDMADALPELDGTVDLVIANPPYIPLEAYESVTPEVRDHDPFVALFSGDDGLDAMRVLCEVGARLLRPGGWLCAEHAEVQAESAPAVFVADGRYGQVRDHRDLTDRPRFVTARRRG</sequence>
<keyword evidence="3 4" id="KW-0949">S-adenosyl-L-methionine</keyword>
<protein>
    <recommendedName>
        <fullName evidence="4">Release factor glutamine methyltransferase</fullName>
        <shortName evidence="4">RF MTase</shortName>
        <ecNumber evidence="4">2.1.1.297</ecNumber>
    </recommendedName>
    <alternativeName>
        <fullName evidence="4">N5-glutamine methyltransferase PrmC</fullName>
    </alternativeName>
    <alternativeName>
        <fullName evidence="4">Protein-(glutamine-N5) MTase PrmC</fullName>
    </alternativeName>
    <alternativeName>
        <fullName evidence="4">Protein-glutamine N-methyltransferase PrmC</fullName>
    </alternativeName>
</protein>
<comment type="catalytic activity">
    <reaction evidence="4">
        <text>L-glutaminyl-[peptide chain release factor] + S-adenosyl-L-methionine = N(5)-methyl-L-glutaminyl-[peptide chain release factor] + S-adenosyl-L-homocysteine + H(+)</text>
        <dbReference type="Rhea" id="RHEA:42896"/>
        <dbReference type="Rhea" id="RHEA-COMP:10271"/>
        <dbReference type="Rhea" id="RHEA-COMP:10272"/>
        <dbReference type="ChEBI" id="CHEBI:15378"/>
        <dbReference type="ChEBI" id="CHEBI:30011"/>
        <dbReference type="ChEBI" id="CHEBI:57856"/>
        <dbReference type="ChEBI" id="CHEBI:59789"/>
        <dbReference type="ChEBI" id="CHEBI:61891"/>
        <dbReference type="EC" id="2.1.1.297"/>
    </reaction>
</comment>
<name>A0ABS2RHI9_9ACTN</name>
<evidence type="ECO:0000256" key="2">
    <source>
        <dbReference type="ARBA" id="ARBA00022679"/>
    </source>
</evidence>
<dbReference type="InterPro" id="IPR041698">
    <property type="entry name" value="Methyltransf_25"/>
</dbReference>
<dbReference type="InterPro" id="IPR002052">
    <property type="entry name" value="DNA_methylase_N6_adenine_CS"/>
</dbReference>
<organism evidence="7 8">
    <name type="scientific">Microlunatus panaciterrae</name>
    <dbReference type="NCBI Taxonomy" id="400768"/>
    <lineage>
        <taxon>Bacteria</taxon>
        <taxon>Bacillati</taxon>
        <taxon>Actinomycetota</taxon>
        <taxon>Actinomycetes</taxon>
        <taxon>Propionibacteriales</taxon>
        <taxon>Propionibacteriaceae</taxon>
        <taxon>Microlunatus</taxon>
    </lineage>
</organism>
<dbReference type="HAMAP" id="MF_02126">
    <property type="entry name" value="RF_methyltr_PrmC"/>
    <property type="match status" value="1"/>
</dbReference>
<dbReference type="PROSITE" id="PS00092">
    <property type="entry name" value="N6_MTASE"/>
    <property type="match status" value="1"/>
</dbReference>
<comment type="function">
    <text evidence="4">Methylates the class 1 translation termination release factors RF1/PrfA and RF2/PrfB on the glutamine residue of the universally conserved GGQ motif.</text>
</comment>
<keyword evidence="1 4" id="KW-0489">Methyltransferase</keyword>
<comment type="caution">
    <text evidence="4">Lacks conserved residue(s) required for the propagation of feature annotation.</text>
</comment>
<dbReference type="RefSeq" id="WP_204916097.1">
    <property type="nucleotide sequence ID" value="NZ_BAAAQP010000003.1"/>
</dbReference>
<dbReference type="InterPro" id="IPR019874">
    <property type="entry name" value="RF_methyltr_PrmC"/>
</dbReference>
<accession>A0ABS2RHI9</accession>
<evidence type="ECO:0000259" key="6">
    <source>
        <dbReference type="Pfam" id="PF17827"/>
    </source>
</evidence>
<dbReference type="Proteomes" id="UP000704762">
    <property type="component" value="Unassembled WGS sequence"/>
</dbReference>
<comment type="caution">
    <text evidence="7">The sequence shown here is derived from an EMBL/GenBank/DDBJ whole genome shotgun (WGS) entry which is preliminary data.</text>
</comment>
<proteinExistence type="inferred from homology"/>
<evidence type="ECO:0000313" key="8">
    <source>
        <dbReference type="Proteomes" id="UP000704762"/>
    </source>
</evidence>
<dbReference type="EMBL" id="JAFBCF010000001">
    <property type="protein sequence ID" value="MBM7797404.1"/>
    <property type="molecule type" value="Genomic_DNA"/>
</dbReference>
<reference evidence="7 8" key="1">
    <citation type="submission" date="2021-01" db="EMBL/GenBank/DDBJ databases">
        <title>Sequencing the genomes of 1000 actinobacteria strains.</title>
        <authorList>
            <person name="Klenk H.-P."/>
        </authorList>
    </citation>
    <scope>NUCLEOTIDE SEQUENCE [LARGE SCALE GENOMIC DNA]</scope>
    <source>
        <strain evidence="7 8">DSM 18662</strain>
    </source>
</reference>
<feature type="domain" description="Release factor glutamine methyltransferase N-terminal" evidence="6">
    <location>
        <begin position="7"/>
        <end position="74"/>
    </location>
</feature>
<evidence type="ECO:0000256" key="1">
    <source>
        <dbReference type="ARBA" id="ARBA00022603"/>
    </source>
</evidence>
<dbReference type="InterPro" id="IPR040758">
    <property type="entry name" value="PrmC_N"/>
</dbReference>
<evidence type="ECO:0000259" key="5">
    <source>
        <dbReference type="Pfam" id="PF13649"/>
    </source>
</evidence>
<dbReference type="Gene3D" id="1.10.8.10">
    <property type="entry name" value="DNA helicase RuvA subunit, C-terminal domain"/>
    <property type="match status" value="1"/>
</dbReference>
<dbReference type="InterPro" id="IPR004556">
    <property type="entry name" value="HemK-like"/>
</dbReference>
<dbReference type="PANTHER" id="PTHR18895">
    <property type="entry name" value="HEMK METHYLTRANSFERASE"/>
    <property type="match status" value="1"/>
</dbReference>
<feature type="binding site" evidence="4">
    <location>
        <position position="188"/>
    </location>
    <ligand>
        <name>S-adenosyl-L-methionine</name>
        <dbReference type="ChEBI" id="CHEBI:59789"/>
    </ligand>
</feature>
<dbReference type="InterPro" id="IPR029063">
    <property type="entry name" value="SAM-dependent_MTases_sf"/>
</dbReference>
<dbReference type="GO" id="GO:0102559">
    <property type="term" value="F:peptide chain release factor N(5)-glutamine methyltransferase activity"/>
    <property type="evidence" value="ECO:0007669"/>
    <property type="project" value="UniProtKB-EC"/>
</dbReference>
<dbReference type="NCBIfam" id="TIGR00536">
    <property type="entry name" value="hemK_fam"/>
    <property type="match status" value="1"/>
</dbReference>
<dbReference type="NCBIfam" id="TIGR03534">
    <property type="entry name" value="RF_mod_PrmC"/>
    <property type="match status" value="1"/>
</dbReference>
<dbReference type="Gene3D" id="3.40.50.150">
    <property type="entry name" value="Vaccinia Virus protein VP39"/>
    <property type="match status" value="1"/>
</dbReference>
<feature type="domain" description="Methyltransferase" evidence="5">
    <location>
        <begin position="119"/>
        <end position="204"/>
    </location>
</feature>